<reference evidence="2" key="1">
    <citation type="submission" date="2018-10" db="EMBL/GenBank/DDBJ databases">
        <title>Hidden diversity of soil giant viruses.</title>
        <authorList>
            <person name="Schulz F."/>
            <person name="Alteio L."/>
            <person name="Goudeau D."/>
            <person name="Ryan E.M."/>
            <person name="Malmstrom R.R."/>
            <person name="Blanchard J."/>
            <person name="Woyke T."/>
        </authorList>
    </citation>
    <scope>NUCLEOTIDE SEQUENCE</scope>
    <source>
        <strain evidence="2">FNV1</strain>
    </source>
</reference>
<evidence type="ECO:0000256" key="1">
    <source>
        <dbReference type="SAM" id="MobiDB-lite"/>
    </source>
</evidence>
<gene>
    <name evidence="2" type="ORF">Faunusvirus4_23</name>
</gene>
<proteinExistence type="predicted"/>
<dbReference type="EMBL" id="MK072135">
    <property type="protein sequence ID" value="AYV79182.1"/>
    <property type="molecule type" value="Genomic_DNA"/>
</dbReference>
<evidence type="ECO:0000313" key="2">
    <source>
        <dbReference type="EMBL" id="AYV79182.1"/>
    </source>
</evidence>
<accession>A0A3G4ZW90</accession>
<protein>
    <submittedName>
        <fullName evidence="2">Uncharacterized protein</fullName>
    </submittedName>
</protein>
<name>A0A3G4ZW90_9VIRU</name>
<organism evidence="2">
    <name type="scientific">Faunusvirus sp</name>
    <dbReference type="NCBI Taxonomy" id="2487766"/>
    <lineage>
        <taxon>Viruses</taxon>
        <taxon>Varidnaviria</taxon>
        <taxon>Bamfordvirae</taxon>
        <taxon>Nucleocytoviricota</taxon>
        <taxon>Megaviricetes</taxon>
        <taxon>Imitervirales</taxon>
        <taxon>Mimiviridae</taxon>
    </lineage>
</organism>
<feature type="region of interest" description="Disordered" evidence="1">
    <location>
        <begin position="226"/>
        <end position="248"/>
    </location>
</feature>
<sequence>MSLPNYNSISKNTEITVKRADTLKLIFNEFIKLQNQLVQENKILTDESIKNLEIYLDKITETENAIINLLKTGDSKSAAYSRAVETLYKREDKMLLLADEIIKYLHKMVADKVIQLNTAKFDKFQKQLREFRDTRVADVKVDAKVDIPAVDEDFGKQERAVSEQLKTVDDKKQSISAALTHDKEQLVAINTNLADIADKIAAAKQKYQVESDKLVQQQQAVKEAKQHLDDLQKTESTSTADIKAVSDKVDSEASELVTSEAEEKEIVKKWNEYLSKKNKRSKDIAPKSQDLIAAIANREKTADTETEHEPTTEDLSAELRGILSTVTQQSDSLKGHVDKMKINTQLVPLISSHDTPTVDKKPDEVKPSQEMHKAFPERFNPDGKINNFSDGVKHIEYVKYTGHEGHVGDVLDLNPPEELIVTETASEFR</sequence>